<name>A0ABU7M9G4_9ACTN</name>
<proteinExistence type="predicted"/>
<dbReference type="RefSeq" id="WP_330431365.1">
    <property type="nucleotide sequence ID" value="NZ_JAZDUF010000001.1"/>
</dbReference>
<protein>
    <recommendedName>
        <fullName evidence="4">PQQ-binding-like beta-propeller repeat protein</fullName>
    </recommendedName>
</protein>
<evidence type="ECO:0000313" key="3">
    <source>
        <dbReference type="Proteomes" id="UP001347146"/>
    </source>
</evidence>
<dbReference type="Gene3D" id="2.130.10.10">
    <property type="entry name" value="YVTN repeat-like/Quinoprotein amine dehydrogenase"/>
    <property type="match status" value="1"/>
</dbReference>
<comment type="caution">
    <text evidence="2">The sequence shown here is derived from an EMBL/GenBank/DDBJ whole genome shotgun (WGS) entry which is preliminary data.</text>
</comment>
<evidence type="ECO:0000313" key="2">
    <source>
        <dbReference type="EMBL" id="MEE3849749.1"/>
    </source>
</evidence>
<organism evidence="2 3">
    <name type="scientific">Gordonia sesuvii</name>
    <dbReference type="NCBI Taxonomy" id="3116777"/>
    <lineage>
        <taxon>Bacteria</taxon>
        <taxon>Bacillati</taxon>
        <taxon>Actinomycetota</taxon>
        <taxon>Actinomycetes</taxon>
        <taxon>Mycobacteriales</taxon>
        <taxon>Gordoniaceae</taxon>
        <taxon>Gordonia</taxon>
    </lineage>
</organism>
<dbReference type="SUPFAM" id="SSF50998">
    <property type="entry name" value="Quinoprotein alcohol dehydrogenase-like"/>
    <property type="match status" value="2"/>
</dbReference>
<keyword evidence="1" id="KW-1133">Transmembrane helix</keyword>
<keyword evidence="3" id="KW-1185">Reference proteome</keyword>
<dbReference type="Proteomes" id="UP001347146">
    <property type="component" value="Unassembled WGS sequence"/>
</dbReference>
<accession>A0ABU7M9G4</accession>
<dbReference type="InterPro" id="IPR015943">
    <property type="entry name" value="WD40/YVTN_repeat-like_dom_sf"/>
</dbReference>
<evidence type="ECO:0008006" key="4">
    <source>
        <dbReference type="Google" id="ProtNLM"/>
    </source>
</evidence>
<evidence type="ECO:0000256" key="1">
    <source>
        <dbReference type="SAM" id="Phobius"/>
    </source>
</evidence>
<gene>
    <name evidence="2" type="ORF">VZC37_05365</name>
</gene>
<keyword evidence="1" id="KW-0472">Membrane</keyword>
<dbReference type="InterPro" id="IPR011047">
    <property type="entry name" value="Quinoprotein_ADH-like_sf"/>
</dbReference>
<dbReference type="EMBL" id="JAZDUF010000001">
    <property type="protein sequence ID" value="MEE3849749.1"/>
    <property type="molecule type" value="Genomic_DNA"/>
</dbReference>
<reference evidence="2 3" key="1">
    <citation type="submission" date="2024-01" db="EMBL/GenBank/DDBJ databases">
        <title>Draft genome sequence of Gordonia sp. LSe1-13.</title>
        <authorList>
            <person name="Suphannarot A."/>
            <person name="Mingma R."/>
        </authorList>
    </citation>
    <scope>NUCLEOTIDE SEQUENCE [LARGE SCALE GENOMIC DNA]</scope>
    <source>
        <strain evidence="2 3">LSe1-13</strain>
    </source>
</reference>
<sequence length="438" mass="46568">MAMPARSPMPDLARRLPFGIGTVTMVLVAAMIATVGVVLAIGTPENQQQEYVAGQLRGYEREPDDAWTHSDETLPDYQTGGGIEVADTHADQWLLSYPSGLGRAYQLVDKRSGATIWGEPVVAGLGDCAFDEFGQVGCAVKVGGIPDGFYLVDDDGPGSPTALDDTKQVVGLGTNYLRIDQAGYQVTLRTPNGRELWSRTFAAAATADVRPDGVLLVTTADGGRFVLDPDTGADRLSCTQCTITTYPSGIAVQYNEFGQERVETHAVEGGVVRTPPTTVAEGLRIVPGPSVLPVLTGTGDGQVQATQGRYEIRDPSRSEALWQITDPELSKANTKPCGTEVAFALKDRSRVFYTLADGERVGGMEPPSFDAPAENLDNLNCIGSAGTELVFANPDQVTAVDTESGEITWTRPIIGSAEAVDGYVVLRQGTTLTVLRPN</sequence>
<feature type="transmembrane region" description="Helical" evidence="1">
    <location>
        <begin position="20"/>
        <end position="41"/>
    </location>
</feature>
<keyword evidence="1" id="KW-0812">Transmembrane</keyword>